<keyword evidence="7 9" id="KW-0472">Membrane</keyword>
<evidence type="ECO:0000256" key="3">
    <source>
        <dbReference type="ARBA" id="ARBA00022448"/>
    </source>
</evidence>
<evidence type="ECO:0000256" key="2">
    <source>
        <dbReference type="ARBA" id="ARBA00008873"/>
    </source>
</evidence>
<keyword evidence="5 9" id="KW-1133">Transmembrane helix</keyword>
<dbReference type="InterPro" id="IPR002524">
    <property type="entry name" value="Cation_efflux"/>
</dbReference>
<evidence type="ECO:0000256" key="6">
    <source>
        <dbReference type="ARBA" id="ARBA00023065"/>
    </source>
</evidence>
<dbReference type="Gene3D" id="1.20.1510.10">
    <property type="entry name" value="Cation efflux protein transmembrane domain"/>
    <property type="match status" value="1"/>
</dbReference>
<dbReference type="InterPro" id="IPR050681">
    <property type="entry name" value="CDF/SLC30A"/>
</dbReference>
<sequence length="329" mass="34907">MRRREGDGRLGRVQTRASRRSQTPARHHSHDHASATRPRLAIAFALTLVVVLAQVVGAALTGSLALLVDAVHGITDSAGLLLALVAATLMQRPPNPRRTWGFARVEVLAAGAQATVLLGVGGFALVEGARRLLAAAPPQIPGQWVLVFGAVGLVANLVALAVLAGERRANLNLRAAFLEVVNDALGSVAVIVSSVLILTLGWDRADAVAGIFIALLIMPRAVVILREAGSVLLEATPPGLDLDDVRAHLLELEHVVDVHDLHASRIGTGLPVLTAHIVVEEQCWRDGCTPQLLDALQQCVASHFEVSVEHSTFQIEPPGHAEHERGHHP</sequence>
<feature type="region of interest" description="Disordered" evidence="8">
    <location>
        <begin position="1"/>
        <end position="34"/>
    </location>
</feature>
<keyword evidence="13" id="KW-1185">Reference proteome</keyword>
<feature type="domain" description="Cation efflux protein cytoplasmic" evidence="11">
    <location>
        <begin position="237"/>
        <end position="317"/>
    </location>
</feature>
<keyword evidence="4 9" id="KW-0812">Transmembrane</keyword>
<dbReference type="OrthoDB" id="9809646at2"/>
<feature type="domain" description="Cation efflux protein transmembrane" evidence="10">
    <location>
        <begin position="41"/>
        <end position="233"/>
    </location>
</feature>
<dbReference type="Proteomes" id="UP000326546">
    <property type="component" value="Chromosome"/>
</dbReference>
<dbReference type="InterPro" id="IPR027470">
    <property type="entry name" value="Cation_efflux_CTD"/>
</dbReference>
<evidence type="ECO:0000256" key="1">
    <source>
        <dbReference type="ARBA" id="ARBA00004141"/>
    </source>
</evidence>
<dbReference type="InterPro" id="IPR036837">
    <property type="entry name" value="Cation_efflux_CTD_sf"/>
</dbReference>
<evidence type="ECO:0000256" key="4">
    <source>
        <dbReference type="ARBA" id="ARBA00022692"/>
    </source>
</evidence>
<evidence type="ECO:0000256" key="8">
    <source>
        <dbReference type="SAM" id="MobiDB-lite"/>
    </source>
</evidence>
<keyword evidence="3" id="KW-0813">Transport</keyword>
<dbReference type="AlphaFoldDB" id="A0A5J6V8Y1"/>
<comment type="subcellular location">
    <subcellularLocation>
        <location evidence="1">Membrane</location>
        <topology evidence="1">Multi-pass membrane protein</topology>
    </subcellularLocation>
</comment>
<feature type="transmembrane region" description="Helical" evidence="9">
    <location>
        <begin position="207"/>
        <end position="225"/>
    </location>
</feature>
<keyword evidence="6" id="KW-0406">Ion transport</keyword>
<feature type="transmembrane region" description="Helical" evidence="9">
    <location>
        <begin position="40"/>
        <end position="64"/>
    </location>
</feature>
<dbReference type="GO" id="GO:0005385">
    <property type="term" value="F:zinc ion transmembrane transporter activity"/>
    <property type="evidence" value="ECO:0007669"/>
    <property type="project" value="TreeGrafter"/>
</dbReference>
<evidence type="ECO:0000259" key="11">
    <source>
        <dbReference type="Pfam" id="PF16916"/>
    </source>
</evidence>
<feature type="transmembrane region" description="Helical" evidence="9">
    <location>
        <begin position="176"/>
        <end position="201"/>
    </location>
</feature>
<dbReference type="NCBIfam" id="TIGR01297">
    <property type="entry name" value="CDF"/>
    <property type="match status" value="1"/>
</dbReference>
<dbReference type="Pfam" id="PF01545">
    <property type="entry name" value="Cation_efflux"/>
    <property type="match status" value="1"/>
</dbReference>
<evidence type="ECO:0000256" key="9">
    <source>
        <dbReference type="SAM" id="Phobius"/>
    </source>
</evidence>
<gene>
    <name evidence="12" type="ORF">FY030_15525</name>
</gene>
<evidence type="ECO:0000256" key="5">
    <source>
        <dbReference type="ARBA" id="ARBA00022989"/>
    </source>
</evidence>
<dbReference type="KEGG" id="serw:FY030_15525"/>
<protein>
    <submittedName>
        <fullName evidence="12">Cation transporter</fullName>
    </submittedName>
</protein>
<evidence type="ECO:0000259" key="10">
    <source>
        <dbReference type="Pfam" id="PF01545"/>
    </source>
</evidence>
<evidence type="ECO:0000313" key="12">
    <source>
        <dbReference type="EMBL" id="QFG69927.1"/>
    </source>
</evidence>
<organism evidence="12 13">
    <name type="scientific">Ornithinimicrobium pratense</name>
    <dbReference type="NCBI Taxonomy" id="2593973"/>
    <lineage>
        <taxon>Bacteria</taxon>
        <taxon>Bacillati</taxon>
        <taxon>Actinomycetota</taxon>
        <taxon>Actinomycetes</taxon>
        <taxon>Micrococcales</taxon>
        <taxon>Ornithinimicrobiaceae</taxon>
        <taxon>Ornithinimicrobium</taxon>
    </lineage>
</organism>
<feature type="transmembrane region" description="Helical" evidence="9">
    <location>
        <begin position="144"/>
        <end position="164"/>
    </location>
</feature>
<feature type="compositionally biased region" description="Basic and acidic residues" evidence="8">
    <location>
        <begin position="1"/>
        <end position="10"/>
    </location>
</feature>
<feature type="transmembrane region" description="Helical" evidence="9">
    <location>
        <begin position="70"/>
        <end position="90"/>
    </location>
</feature>
<dbReference type="PANTHER" id="PTHR11562">
    <property type="entry name" value="CATION EFFLUX PROTEIN/ ZINC TRANSPORTER"/>
    <property type="match status" value="1"/>
</dbReference>
<dbReference type="InterPro" id="IPR058533">
    <property type="entry name" value="Cation_efflux_TM"/>
</dbReference>
<dbReference type="PANTHER" id="PTHR11562:SF17">
    <property type="entry name" value="RE54080P-RELATED"/>
    <property type="match status" value="1"/>
</dbReference>
<reference evidence="12 13" key="1">
    <citation type="submission" date="2019-09" db="EMBL/GenBank/DDBJ databases">
        <title>Serinicoccus pratensis sp. nov., isolated from meadow soil.</title>
        <authorList>
            <person name="Zhang W."/>
        </authorList>
    </citation>
    <scope>NUCLEOTIDE SEQUENCE [LARGE SCALE GENOMIC DNA]</scope>
    <source>
        <strain evidence="12 13">W204</strain>
    </source>
</reference>
<dbReference type="InterPro" id="IPR027469">
    <property type="entry name" value="Cation_efflux_TMD_sf"/>
</dbReference>
<evidence type="ECO:0000256" key="7">
    <source>
        <dbReference type="ARBA" id="ARBA00023136"/>
    </source>
</evidence>
<proteinExistence type="inferred from homology"/>
<dbReference type="Pfam" id="PF16916">
    <property type="entry name" value="ZT_dimer"/>
    <property type="match status" value="1"/>
</dbReference>
<accession>A0A5J6V8Y1</accession>
<dbReference type="SUPFAM" id="SSF160240">
    <property type="entry name" value="Cation efflux protein cytoplasmic domain-like"/>
    <property type="match status" value="1"/>
</dbReference>
<dbReference type="SUPFAM" id="SSF161111">
    <property type="entry name" value="Cation efflux protein transmembrane domain-like"/>
    <property type="match status" value="1"/>
</dbReference>
<name>A0A5J6V8Y1_9MICO</name>
<comment type="similarity">
    <text evidence="2">Belongs to the cation diffusion facilitator (CDF) transporter (TC 2.A.4) family. SLC30A subfamily.</text>
</comment>
<dbReference type="EMBL" id="CP044427">
    <property type="protein sequence ID" value="QFG69927.1"/>
    <property type="molecule type" value="Genomic_DNA"/>
</dbReference>
<evidence type="ECO:0000313" key="13">
    <source>
        <dbReference type="Proteomes" id="UP000326546"/>
    </source>
</evidence>
<feature type="transmembrane region" description="Helical" evidence="9">
    <location>
        <begin position="102"/>
        <end position="124"/>
    </location>
</feature>
<dbReference type="RefSeq" id="WP_158062421.1">
    <property type="nucleotide sequence ID" value="NZ_CP044427.1"/>
</dbReference>
<dbReference type="GO" id="GO:0005886">
    <property type="term" value="C:plasma membrane"/>
    <property type="evidence" value="ECO:0007669"/>
    <property type="project" value="TreeGrafter"/>
</dbReference>